<dbReference type="EMBL" id="FRBY01000002">
    <property type="protein sequence ID" value="SHL80724.1"/>
    <property type="molecule type" value="Genomic_DNA"/>
</dbReference>
<gene>
    <name evidence="2" type="ORF">SAMN05444366_1621</name>
</gene>
<evidence type="ECO:0008006" key="4">
    <source>
        <dbReference type="Google" id="ProtNLM"/>
    </source>
</evidence>
<evidence type="ECO:0000313" key="3">
    <source>
        <dbReference type="Proteomes" id="UP000184121"/>
    </source>
</evidence>
<keyword evidence="3" id="KW-1185">Reference proteome</keyword>
<evidence type="ECO:0000313" key="2">
    <source>
        <dbReference type="EMBL" id="SHL80724.1"/>
    </source>
</evidence>
<dbReference type="OrthoDB" id="215254at2"/>
<dbReference type="AlphaFoldDB" id="A0A1M7DMI4"/>
<reference evidence="3" key="1">
    <citation type="submission" date="2016-11" db="EMBL/GenBank/DDBJ databases">
        <authorList>
            <person name="Varghese N."/>
            <person name="Submissions S."/>
        </authorList>
    </citation>
    <scope>NUCLEOTIDE SEQUENCE [LARGE SCALE GENOMIC DNA]</scope>
    <source>
        <strain evidence="3">DSM 1811</strain>
    </source>
</reference>
<feature type="region of interest" description="Disordered" evidence="1">
    <location>
        <begin position="13"/>
        <end position="32"/>
    </location>
</feature>
<sequence>MYATGKSDYHGLLKEGYNKTKSGPVTTKKDPVLKGEKTKPYEEWTKEDLYQEAIKANIPGRSYMNKKSLIRSLKKN</sequence>
<evidence type="ECO:0000256" key="1">
    <source>
        <dbReference type="SAM" id="MobiDB-lite"/>
    </source>
</evidence>
<dbReference type="RefSeq" id="WP_072971048.1">
    <property type="nucleotide sequence ID" value="NZ_FRBY01000002.1"/>
</dbReference>
<protein>
    <recommendedName>
        <fullName evidence="4">Rho termination factor, N-terminal domain</fullName>
    </recommendedName>
</protein>
<dbReference type="Proteomes" id="UP000184121">
    <property type="component" value="Unassembled WGS sequence"/>
</dbReference>
<organism evidence="2 3">
    <name type="scientific">Flavobacterium saccharophilum</name>
    <dbReference type="NCBI Taxonomy" id="29534"/>
    <lineage>
        <taxon>Bacteria</taxon>
        <taxon>Pseudomonadati</taxon>
        <taxon>Bacteroidota</taxon>
        <taxon>Flavobacteriia</taxon>
        <taxon>Flavobacteriales</taxon>
        <taxon>Flavobacteriaceae</taxon>
        <taxon>Flavobacterium</taxon>
    </lineage>
</organism>
<name>A0A1M7DMI4_9FLAO</name>
<proteinExistence type="predicted"/>
<dbReference type="STRING" id="29534.SAMN05444366_1621"/>
<accession>A0A1M7DMI4</accession>